<keyword evidence="1" id="KW-0472">Membrane</keyword>
<accession>A0A166HE40</accession>
<reference evidence="2 3" key="1">
    <citation type="journal article" date="2016" name="Mol. Biol. Evol.">
        <title>Comparative Genomics of Early-Diverging Mushroom-Forming Fungi Provides Insights into the Origins of Lignocellulose Decay Capabilities.</title>
        <authorList>
            <person name="Nagy L.G."/>
            <person name="Riley R."/>
            <person name="Tritt A."/>
            <person name="Adam C."/>
            <person name="Daum C."/>
            <person name="Floudas D."/>
            <person name="Sun H."/>
            <person name="Yadav J.S."/>
            <person name="Pangilinan J."/>
            <person name="Larsson K.H."/>
            <person name="Matsuura K."/>
            <person name="Barry K."/>
            <person name="Labutti K."/>
            <person name="Kuo R."/>
            <person name="Ohm R.A."/>
            <person name="Bhattacharya S.S."/>
            <person name="Shirouzu T."/>
            <person name="Yoshinaga Y."/>
            <person name="Martin F.M."/>
            <person name="Grigoriev I.V."/>
            <person name="Hibbett D.S."/>
        </authorList>
    </citation>
    <scope>NUCLEOTIDE SEQUENCE [LARGE SCALE GENOMIC DNA]</scope>
    <source>
        <strain evidence="2 3">CBS 109695</strain>
    </source>
</reference>
<keyword evidence="1" id="KW-0812">Transmembrane</keyword>
<dbReference type="AlphaFoldDB" id="A0A166HE40"/>
<protein>
    <submittedName>
        <fullName evidence="2">Uncharacterized protein</fullName>
    </submittedName>
</protein>
<gene>
    <name evidence="2" type="ORF">FIBSPDRAFT_933186</name>
</gene>
<evidence type="ECO:0000256" key="1">
    <source>
        <dbReference type="SAM" id="Phobius"/>
    </source>
</evidence>
<evidence type="ECO:0000313" key="2">
    <source>
        <dbReference type="EMBL" id="KZP18765.1"/>
    </source>
</evidence>
<sequence>MGGWADVTTDMFSLKYDMYIWDEQLKLLSRLTNVEGLHWLSLVPSILLLLAVVEAPGLVFTGDDRRVELGSSKVGIVAHRGVEAAPTKTLVAGLDLGLYPCCLYCRHSEEILGCSWDVGLAANVPAIWVGLPWYRTYD</sequence>
<name>A0A166HE40_9AGAM</name>
<dbReference type="EMBL" id="KV417569">
    <property type="protein sequence ID" value="KZP18765.1"/>
    <property type="molecule type" value="Genomic_DNA"/>
</dbReference>
<dbReference type="Proteomes" id="UP000076532">
    <property type="component" value="Unassembled WGS sequence"/>
</dbReference>
<feature type="transmembrane region" description="Helical" evidence="1">
    <location>
        <begin position="37"/>
        <end position="60"/>
    </location>
</feature>
<evidence type="ECO:0000313" key="3">
    <source>
        <dbReference type="Proteomes" id="UP000076532"/>
    </source>
</evidence>
<organism evidence="2 3">
    <name type="scientific">Athelia psychrophila</name>
    <dbReference type="NCBI Taxonomy" id="1759441"/>
    <lineage>
        <taxon>Eukaryota</taxon>
        <taxon>Fungi</taxon>
        <taxon>Dikarya</taxon>
        <taxon>Basidiomycota</taxon>
        <taxon>Agaricomycotina</taxon>
        <taxon>Agaricomycetes</taxon>
        <taxon>Agaricomycetidae</taxon>
        <taxon>Atheliales</taxon>
        <taxon>Atheliaceae</taxon>
        <taxon>Athelia</taxon>
    </lineage>
</organism>
<proteinExistence type="predicted"/>
<keyword evidence="3" id="KW-1185">Reference proteome</keyword>
<keyword evidence="1" id="KW-1133">Transmembrane helix</keyword>